<evidence type="ECO:0000313" key="1">
    <source>
        <dbReference type="EMBL" id="MFA1537862.1"/>
    </source>
</evidence>
<reference evidence="1 2" key="1">
    <citation type="submission" date="2023-11" db="EMBL/GenBank/DDBJ databases">
        <title>Actinomadura monticuli sp. nov., isolated from volcanic ash.</title>
        <authorList>
            <person name="Lee S.D."/>
            <person name="Yang H."/>
            <person name="Kim I.S."/>
        </authorList>
    </citation>
    <scope>NUCLEOTIDE SEQUENCE [LARGE SCALE GENOMIC DNA]</scope>
    <source>
        <strain evidence="1 2">DLS-62</strain>
    </source>
</reference>
<keyword evidence="2" id="KW-1185">Reference proteome</keyword>
<dbReference type="Proteomes" id="UP001569963">
    <property type="component" value="Unassembled WGS sequence"/>
</dbReference>
<evidence type="ECO:0000313" key="2">
    <source>
        <dbReference type="Proteomes" id="UP001569963"/>
    </source>
</evidence>
<organism evidence="1 2">
    <name type="scientific">Actinomadura monticuli</name>
    <dbReference type="NCBI Taxonomy" id="3097367"/>
    <lineage>
        <taxon>Bacteria</taxon>
        <taxon>Bacillati</taxon>
        <taxon>Actinomycetota</taxon>
        <taxon>Actinomycetes</taxon>
        <taxon>Streptosporangiales</taxon>
        <taxon>Thermomonosporaceae</taxon>
        <taxon>Actinomadura</taxon>
    </lineage>
</organism>
<gene>
    <name evidence="1" type="ORF">SM611_02880</name>
</gene>
<comment type="caution">
    <text evidence="1">The sequence shown here is derived from an EMBL/GenBank/DDBJ whole genome shotgun (WGS) entry which is preliminary data.</text>
</comment>
<dbReference type="SUPFAM" id="SSF160935">
    <property type="entry name" value="VPA0735-like"/>
    <property type="match status" value="1"/>
</dbReference>
<protein>
    <submittedName>
        <fullName evidence="1">DUF1214 domain-containing protein</fullName>
    </submittedName>
</protein>
<dbReference type="EMBL" id="JAXCEI010000001">
    <property type="protein sequence ID" value="MFA1537862.1"/>
    <property type="molecule type" value="Genomic_DNA"/>
</dbReference>
<accession>A0ABV4Q3X7</accession>
<name>A0ABV4Q3X7_9ACTN</name>
<proteinExistence type="predicted"/>
<sequence>MTPEARAWAGLVDALSAAGRDLDDAALSEDERADGYRALLRGLHHQLARFEADRERPELVPFNGWRQKFFMDNPDTRYWVADVRGDRRYRVTGHPGDAVYTSITAYTASAGAAEAAARIDGDALPTDPSGEFSLLVGGERPETGPWLPLPDGNVQLWVRHFHDDVAADRHGWCAIEPVTPPRPPPVIEAARFRHRLQRLATTVQMMPAVFAAVGGQVEPNTVHHWAEMAGGAAFTEPGIHYQRGAWRLGPDEALVIEGETVPCRHWNALLYSRYLNSLDYRHRTVSRTGATAALRDGRYRLVLAARRPDVPGIDWLDTEGRPSGLIVLRWLHAEQPPQPPQVRTCRIDQLENDS</sequence>
<dbReference type="RefSeq" id="WP_371947189.1">
    <property type="nucleotide sequence ID" value="NZ_JAXCEI010000001.1"/>
</dbReference>